<feature type="transmembrane region" description="Helical" evidence="7">
    <location>
        <begin position="643"/>
        <end position="667"/>
    </location>
</feature>
<feature type="transmembrane region" description="Helical" evidence="7">
    <location>
        <begin position="148"/>
        <end position="167"/>
    </location>
</feature>
<sequence length="848" mass="92341">MPQLRVANTLAFILTIALNGISSSGKISDYGVGDVSRLFPTTITPDSGAFAIWSIIYMLQTLFVVYQFFWPAHDERTLHEDVGLWFVAACLFNSLWICAFVQGTHLAMWCSTVLIACLLFSICKIYVNTKFWAVARPGGVLQKLALDVHFTMYASWVSVATIVNVAVSLTTISSPSTSAANACTVVMLLVALALAAYITVSRQDCVWGFVLCWASFFIAKASSSETARAGDNPSVHATALVVSVLIGLTSALSPAAASLLQLSLGVFFGNLTTLAILSILYLNYLLFEPYLQIFAWSFVLSAVLRKYKTLFKTIIAHLQRTKTPLLSLLLSHLHSHVSLHLSSPTGPLFFVIDNSYVCFFCLAFLRVVHSFLPSALPLLLTVAVGSLLLLHLFGRSLLFSFRRLGVSDDLFATIMTLSMFLFSSLFVLAFLSTRGMMDGFRGALSCADYLHTEAADHAANSVELSRKLDDALEKLNDFAVAQYNSTAETYGNASWFETAVDPIVGDWFEGDRFLLLDSSADPDPTTSPDPVAAARAFFDTLTLAGVKEQIQTLNITTEQLSQYAQVTATAAGGGAAVLVDGLGVLSTIFSSISDFVIKLVMFVTFLVLLLESNTDQLTDIFLDLLPTASIKTKHEVSTVVKDALMGVLLLPIRLAAARSCIMVVWLLAFGGRHVFFAALLCFLHAVFPIAPSYLICLPWVVGFVVSKRYLPAAVVFLGIKICLSIADDRLYERHLRSVNPLFTSLSILLGFRAFGAKGVLIGPLCLTMMVLCYVGLKAAEAKNMEVGRASPPLQRPAAAPGRRQVKRSSSFFLDVIRDSLGFVKPETLPEGDEKEGGEDGEKMKEKKA</sequence>
<evidence type="ECO:0000256" key="2">
    <source>
        <dbReference type="ARBA" id="ARBA00009773"/>
    </source>
</evidence>
<gene>
    <name evidence="8" type="ORF">TeGR_g11109</name>
</gene>
<feature type="transmembrane region" description="Helical" evidence="7">
    <location>
        <begin position="348"/>
        <end position="368"/>
    </location>
</feature>
<feature type="transmembrane region" description="Helical" evidence="7">
    <location>
        <begin position="47"/>
        <end position="70"/>
    </location>
</feature>
<organism evidence="8 9">
    <name type="scientific">Tetraparma gracilis</name>
    <dbReference type="NCBI Taxonomy" id="2962635"/>
    <lineage>
        <taxon>Eukaryota</taxon>
        <taxon>Sar</taxon>
        <taxon>Stramenopiles</taxon>
        <taxon>Ochrophyta</taxon>
        <taxon>Bolidophyceae</taxon>
        <taxon>Parmales</taxon>
        <taxon>Triparmaceae</taxon>
        <taxon>Tetraparma</taxon>
    </lineage>
</organism>
<keyword evidence="4 7" id="KW-1133">Transmembrane helix</keyword>
<feature type="transmembrane region" description="Helical" evidence="7">
    <location>
        <begin position="375"/>
        <end position="398"/>
    </location>
</feature>
<feature type="transmembrane region" description="Helical" evidence="7">
    <location>
        <begin position="259"/>
        <end position="281"/>
    </location>
</feature>
<dbReference type="PANTHER" id="PTHR21716:SF4">
    <property type="entry name" value="TRANSMEMBRANE PROTEIN 245"/>
    <property type="match status" value="1"/>
</dbReference>
<feature type="transmembrane region" description="Helical" evidence="7">
    <location>
        <begin position="82"/>
        <end position="100"/>
    </location>
</feature>
<dbReference type="Pfam" id="PF01594">
    <property type="entry name" value="AI-2E_transport"/>
    <property type="match status" value="1"/>
</dbReference>
<evidence type="ECO:0000313" key="8">
    <source>
        <dbReference type="EMBL" id="GMI39255.1"/>
    </source>
</evidence>
<keyword evidence="5 7" id="KW-0472">Membrane</keyword>
<dbReference type="InterPro" id="IPR038330">
    <property type="entry name" value="TspO/MBR-related_sf"/>
</dbReference>
<feature type="transmembrane region" description="Helical" evidence="7">
    <location>
        <begin position="410"/>
        <end position="431"/>
    </location>
</feature>
<comment type="caution">
    <text evidence="8">The sequence shown here is derived from an EMBL/GenBank/DDBJ whole genome shotgun (WGS) entry which is preliminary data.</text>
</comment>
<proteinExistence type="inferred from homology"/>
<keyword evidence="9" id="KW-1185">Reference proteome</keyword>
<evidence type="ECO:0000256" key="1">
    <source>
        <dbReference type="ARBA" id="ARBA00004141"/>
    </source>
</evidence>
<evidence type="ECO:0000256" key="7">
    <source>
        <dbReference type="SAM" id="Phobius"/>
    </source>
</evidence>
<keyword evidence="3 7" id="KW-0812">Transmembrane</keyword>
<evidence type="ECO:0000256" key="4">
    <source>
        <dbReference type="ARBA" id="ARBA00022989"/>
    </source>
</evidence>
<feature type="transmembrane region" description="Helical" evidence="7">
    <location>
        <begin position="760"/>
        <end position="779"/>
    </location>
</feature>
<feature type="transmembrane region" description="Helical" evidence="7">
    <location>
        <begin position="708"/>
        <end position="726"/>
    </location>
</feature>
<evidence type="ECO:0008006" key="10">
    <source>
        <dbReference type="Google" id="ProtNLM"/>
    </source>
</evidence>
<feature type="transmembrane region" description="Helical" evidence="7">
    <location>
        <begin position="106"/>
        <end position="127"/>
    </location>
</feature>
<dbReference type="InterPro" id="IPR002549">
    <property type="entry name" value="AI-2E-like"/>
</dbReference>
<evidence type="ECO:0000256" key="5">
    <source>
        <dbReference type="ARBA" id="ARBA00023136"/>
    </source>
</evidence>
<dbReference type="EMBL" id="BRYB01002075">
    <property type="protein sequence ID" value="GMI39255.1"/>
    <property type="molecule type" value="Genomic_DNA"/>
</dbReference>
<evidence type="ECO:0000313" key="9">
    <source>
        <dbReference type="Proteomes" id="UP001165060"/>
    </source>
</evidence>
<dbReference type="Proteomes" id="UP001165060">
    <property type="component" value="Unassembled WGS sequence"/>
</dbReference>
<name>A0ABQ6N3Q0_9STRA</name>
<evidence type="ECO:0000256" key="6">
    <source>
        <dbReference type="SAM" id="MobiDB-lite"/>
    </source>
</evidence>
<feature type="compositionally biased region" description="Basic and acidic residues" evidence="6">
    <location>
        <begin position="837"/>
        <end position="848"/>
    </location>
</feature>
<protein>
    <recommendedName>
        <fullName evidence="10">Transmembrane protein</fullName>
    </recommendedName>
</protein>
<comment type="subcellular location">
    <subcellularLocation>
        <location evidence="1">Membrane</location>
        <topology evidence="1">Multi-pass membrane protein</topology>
    </subcellularLocation>
</comment>
<feature type="transmembrane region" description="Helical" evidence="7">
    <location>
        <begin position="674"/>
        <end position="702"/>
    </location>
</feature>
<comment type="similarity">
    <text evidence="2">Belongs to the autoinducer-2 exporter (AI-2E) (TC 2.A.86) family.</text>
</comment>
<feature type="region of interest" description="Disordered" evidence="6">
    <location>
        <begin position="824"/>
        <end position="848"/>
    </location>
</feature>
<feature type="transmembrane region" description="Helical" evidence="7">
    <location>
        <begin position="738"/>
        <end position="754"/>
    </location>
</feature>
<feature type="transmembrane region" description="Helical" evidence="7">
    <location>
        <begin position="179"/>
        <end position="198"/>
    </location>
</feature>
<evidence type="ECO:0000256" key="3">
    <source>
        <dbReference type="ARBA" id="ARBA00022692"/>
    </source>
</evidence>
<reference evidence="8 9" key="1">
    <citation type="journal article" date="2023" name="Commun. Biol.">
        <title>Genome analysis of Parmales, the sister group of diatoms, reveals the evolutionary specialization of diatoms from phago-mixotrophs to photoautotrophs.</title>
        <authorList>
            <person name="Ban H."/>
            <person name="Sato S."/>
            <person name="Yoshikawa S."/>
            <person name="Yamada K."/>
            <person name="Nakamura Y."/>
            <person name="Ichinomiya M."/>
            <person name="Sato N."/>
            <person name="Blanc-Mathieu R."/>
            <person name="Endo H."/>
            <person name="Kuwata A."/>
            <person name="Ogata H."/>
        </authorList>
    </citation>
    <scope>NUCLEOTIDE SEQUENCE [LARGE SCALE GENOMIC DNA]</scope>
</reference>
<accession>A0ABQ6N3Q0</accession>
<dbReference type="Gene3D" id="1.20.1260.100">
    <property type="entry name" value="TspO/MBR protein"/>
    <property type="match status" value="1"/>
</dbReference>
<dbReference type="PANTHER" id="PTHR21716">
    <property type="entry name" value="TRANSMEMBRANE PROTEIN"/>
    <property type="match status" value="1"/>
</dbReference>
<feature type="transmembrane region" description="Helical" evidence="7">
    <location>
        <begin position="595"/>
        <end position="612"/>
    </location>
</feature>
<feature type="transmembrane region" description="Helical" evidence="7">
    <location>
        <begin position="234"/>
        <end position="252"/>
    </location>
</feature>